<gene>
    <name evidence="1" type="ORF">PTSG_07330</name>
</gene>
<dbReference type="Proteomes" id="UP000007799">
    <property type="component" value="Unassembled WGS sequence"/>
</dbReference>
<evidence type="ECO:0000313" key="1">
    <source>
        <dbReference type="EMBL" id="EGD76987.1"/>
    </source>
</evidence>
<proteinExistence type="predicted"/>
<dbReference type="GeneID" id="16071390"/>
<dbReference type="InParanoid" id="F2UJ39"/>
<dbReference type="Gene3D" id="2.40.320.10">
    <property type="entry name" value="Hypothetical Protein Pfu-838710-001"/>
    <property type="match status" value="1"/>
</dbReference>
<reference evidence="1" key="1">
    <citation type="submission" date="2009-08" db="EMBL/GenBank/DDBJ databases">
        <title>Annotation of Salpingoeca rosetta.</title>
        <authorList>
            <consortium name="The Broad Institute Genome Sequencing Platform"/>
            <person name="Russ C."/>
            <person name="Cuomo C."/>
            <person name="Burger G."/>
            <person name="Gray M.W."/>
            <person name="Holland P.W.H."/>
            <person name="King N."/>
            <person name="Lang F.B.F."/>
            <person name="Roger A.J."/>
            <person name="Ruiz-Trillo I."/>
            <person name="Young S.K."/>
            <person name="Zeng Q."/>
            <person name="Gargeya S."/>
            <person name="Alvarado L."/>
            <person name="Berlin A."/>
            <person name="Chapman S.B."/>
            <person name="Chen Z."/>
            <person name="Freedman E."/>
            <person name="Gellesch M."/>
            <person name="Goldberg J."/>
            <person name="Griggs A."/>
            <person name="Gujja S."/>
            <person name="Heilman E."/>
            <person name="Heiman D."/>
            <person name="Howarth C."/>
            <person name="Mehta T."/>
            <person name="Neiman D."/>
            <person name="Pearson M."/>
            <person name="Roberts A."/>
            <person name="Saif S."/>
            <person name="Shea T."/>
            <person name="Shenoy N."/>
            <person name="Sisk P."/>
            <person name="Stolte C."/>
            <person name="Sykes S."/>
            <person name="White J."/>
            <person name="Yandava C."/>
            <person name="Haas B."/>
            <person name="Nusbaum C."/>
            <person name="Birren B."/>
        </authorList>
    </citation>
    <scope>NUCLEOTIDE SEQUENCE [LARGE SCALE GENOMIC DNA]</scope>
    <source>
        <strain evidence="1">ATCC 50818</strain>
    </source>
</reference>
<organism evidence="2">
    <name type="scientific">Salpingoeca rosetta (strain ATCC 50818 / BSB-021)</name>
    <dbReference type="NCBI Taxonomy" id="946362"/>
    <lineage>
        <taxon>Eukaryota</taxon>
        <taxon>Choanoflagellata</taxon>
        <taxon>Craspedida</taxon>
        <taxon>Salpingoecidae</taxon>
        <taxon>Salpingoeca</taxon>
    </lineage>
</organism>
<dbReference type="KEGG" id="sre:PTSG_07330"/>
<evidence type="ECO:0000313" key="2">
    <source>
        <dbReference type="Proteomes" id="UP000007799"/>
    </source>
</evidence>
<keyword evidence="2" id="KW-1185">Reference proteome</keyword>
<sequence>MDSPKLHTVLMAESVPPRLREQVHGEPGGPIRDIDIVDALQRDECRPTQGDAFVHLHEAPQDEEQWATVLRTLGPCTGVLEFVDMFFDTEDGQLRRNNLWYFDRAGEQVLKLNASRNRFDCLFFDAIRDSVAIRRELGKVLGDRVDDLQRIAAIKTRRLMFGPDTVIDVATLPSKKKHVLLRTKFRLSRDREEPPHADEGTTRPQSMRYVNSRVVEYLLDAGKIGCDPSFAPPSKHYARMPRAIKKLWREQLGRIARVPTDEPRLEPVTEEWRQSRERYTADIKPRLAALRAKHGDVWAVFFPDTRDPVCFDSEQEAEEHASQCAHGVPIIKFLGDEPVEDSLLLNKVKCLFDPRRRLFVDV</sequence>
<dbReference type="RefSeq" id="XP_004990827.1">
    <property type="nucleotide sequence ID" value="XM_004990770.1"/>
</dbReference>
<accession>F2UJ39</accession>
<dbReference type="AlphaFoldDB" id="F2UJ39"/>
<protein>
    <submittedName>
        <fullName evidence="1">Uncharacterized protein</fullName>
    </submittedName>
</protein>
<dbReference type="EMBL" id="GL832976">
    <property type="protein sequence ID" value="EGD76987.1"/>
    <property type="molecule type" value="Genomic_DNA"/>
</dbReference>
<name>F2UJ39_SALR5</name>